<comment type="caution">
    <text evidence="1">The sequence shown here is derived from an EMBL/GenBank/DDBJ whole genome shotgun (WGS) entry which is preliminary data.</text>
</comment>
<reference evidence="1" key="1">
    <citation type="submission" date="2023-07" db="EMBL/GenBank/DDBJ databases">
        <authorList>
            <consortium name="CYATHOMIX"/>
        </authorList>
    </citation>
    <scope>NUCLEOTIDE SEQUENCE</scope>
    <source>
        <strain evidence="1">N/A</strain>
    </source>
</reference>
<name>A0AA36GWR3_CYLNA</name>
<dbReference type="Proteomes" id="UP001176961">
    <property type="component" value="Unassembled WGS sequence"/>
</dbReference>
<evidence type="ECO:0000313" key="1">
    <source>
        <dbReference type="EMBL" id="CAJ0599580.1"/>
    </source>
</evidence>
<proteinExistence type="predicted"/>
<dbReference type="EMBL" id="CATQJL010000223">
    <property type="protein sequence ID" value="CAJ0599580.1"/>
    <property type="molecule type" value="Genomic_DNA"/>
</dbReference>
<organism evidence="1 2">
    <name type="scientific">Cylicocyclus nassatus</name>
    <name type="common">Nematode worm</name>
    <dbReference type="NCBI Taxonomy" id="53992"/>
    <lineage>
        <taxon>Eukaryota</taxon>
        <taxon>Metazoa</taxon>
        <taxon>Ecdysozoa</taxon>
        <taxon>Nematoda</taxon>
        <taxon>Chromadorea</taxon>
        <taxon>Rhabditida</taxon>
        <taxon>Rhabditina</taxon>
        <taxon>Rhabditomorpha</taxon>
        <taxon>Strongyloidea</taxon>
        <taxon>Strongylidae</taxon>
        <taxon>Cylicocyclus</taxon>
    </lineage>
</organism>
<evidence type="ECO:0000313" key="2">
    <source>
        <dbReference type="Proteomes" id="UP001176961"/>
    </source>
</evidence>
<protein>
    <submittedName>
        <fullName evidence="1">Uncharacterized protein</fullName>
    </submittedName>
</protein>
<keyword evidence="2" id="KW-1185">Reference proteome</keyword>
<gene>
    <name evidence="1" type="ORF">CYNAS_LOCUS11563</name>
</gene>
<dbReference type="AlphaFoldDB" id="A0AA36GWR3"/>
<sequence length="247" mass="28727">MKPTDAAHHYTDLKIEQGHKTAATMQYSFFWDEQTRNNFCTTEIKLQLQPTVTLPSATTQAISLEHKNKALDSHNSKEEVFHKSNELENVLEMQIEEEDPTQSDITPSTSECSTEDLIPAQESQNIYNPTVISESDLPYHTFYDAMIQRRNQEKQIRRAEQFLRNSVLLATHDQIYNESVTTVRQSTEYCDIDANDDATLWMLLQLSAKKLRGQTWPYRNRDDLRELLLIQHVAEKAFKHLFPPIKL</sequence>
<accession>A0AA36GWR3</accession>